<evidence type="ECO:0000256" key="2">
    <source>
        <dbReference type="ARBA" id="ARBA00023054"/>
    </source>
</evidence>
<dbReference type="PANTHER" id="PTHR22761:SF12">
    <property type="entry name" value="CHARGED MULTIVESICULAR BODY PROTEIN 5"/>
    <property type="match status" value="1"/>
</dbReference>
<evidence type="ECO:0000313" key="4">
    <source>
        <dbReference type="EMBL" id="WFD17178.1"/>
    </source>
</evidence>
<dbReference type="Gene3D" id="1.10.287.1060">
    <property type="entry name" value="ESAT-6-like"/>
    <property type="match status" value="1"/>
</dbReference>
<dbReference type="Pfam" id="PF03357">
    <property type="entry name" value="Snf7"/>
    <property type="match status" value="1"/>
</dbReference>
<accession>A0AAJ5Z5E3</accession>
<dbReference type="InterPro" id="IPR005024">
    <property type="entry name" value="Snf7_fam"/>
</dbReference>
<dbReference type="EMBL" id="CP119921">
    <property type="protein sequence ID" value="WFD17178.1"/>
    <property type="molecule type" value="Genomic_DNA"/>
</dbReference>
<name>A0AAJ5Z5E3_9BASI</name>
<dbReference type="PANTHER" id="PTHR22761">
    <property type="entry name" value="CHARGED MULTIVESICULAR BODY PROTEIN"/>
    <property type="match status" value="1"/>
</dbReference>
<evidence type="ECO:0000256" key="3">
    <source>
        <dbReference type="SAM" id="MobiDB-lite"/>
    </source>
</evidence>
<dbReference type="Gene3D" id="6.10.250.1710">
    <property type="match status" value="1"/>
</dbReference>
<organism evidence="4 5">
    <name type="scientific">Malassezia arunalokei</name>
    <dbReference type="NCBI Taxonomy" id="1514897"/>
    <lineage>
        <taxon>Eukaryota</taxon>
        <taxon>Fungi</taxon>
        <taxon>Dikarya</taxon>
        <taxon>Basidiomycota</taxon>
        <taxon>Ustilaginomycotina</taxon>
        <taxon>Malasseziomycetes</taxon>
        <taxon>Malasseziales</taxon>
        <taxon>Malasseziaceae</taxon>
        <taxon>Malassezia</taxon>
    </lineage>
</organism>
<dbReference type="GO" id="GO:0032511">
    <property type="term" value="P:late endosome to vacuole transport via multivesicular body sorting pathway"/>
    <property type="evidence" value="ECO:0007669"/>
    <property type="project" value="TreeGrafter"/>
</dbReference>
<dbReference type="GO" id="GO:0006900">
    <property type="term" value="P:vesicle budding from membrane"/>
    <property type="evidence" value="ECO:0007669"/>
    <property type="project" value="TreeGrafter"/>
</dbReference>
<proteinExistence type="inferred from homology"/>
<protein>
    <submittedName>
        <fullName evidence="4">Vacuolar protein-sorting-associated protein 60</fullName>
    </submittedName>
</protein>
<keyword evidence="5" id="KW-1185">Reference proteome</keyword>
<sequence length="239" mass="27152">MSSILVTPSTDTYHSLPGRALARMQRLFGFSQPKPKPDLQQAISSTDARAEATQGKISRLDAELGRYRDQMKKMRDGPGKSAVQQRAIRVLRQKRMYEAQMEQLMQQSFNMEQSIMATDNLRNTMATVDAMQQANKDLKRTYKNVSLDRIERIQDEMEDLLEQSGALQETLSRSYAMPEDIDEEELEAELEALEEEPLEQESEMPSYLQHATGAFPAQPDHVDELPAESEPVPSEMRAA</sequence>
<comment type="similarity">
    <text evidence="1">Belongs to the SNF7 family.</text>
</comment>
<feature type="compositionally biased region" description="Acidic residues" evidence="3">
    <location>
        <begin position="193"/>
        <end position="202"/>
    </location>
</feature>
<evidence type="ECO:0000313" key="5">
    <source>
        <dbReference type="Proteomes" id="UP001217582"/>
    </source>
</evidence>
<dbReference type="GO" id="GO:0005771">
    <property type="term" value="C:multivesicular body"/>
    <property type="evidence" value="ECO:0007669"/>
    <property type="project" value="TreeGrafter"/>
</dbReference>
<evidence type="ECO:0000256" key="1">
    <source>
        <dbReference type="ARBA" id="ARBA00006190"/>
    </source>
</evidence>
<keyword evidence="2" id="KW-0175">Coiled coil</keyword>
<feature type="region of interest" description="Disordered" evidence="3">
    <location>
        <begin position="193"/>
        <end position="239"/>
    </location>
</feature>
<gene>
    <name evidence="4" type="primary">VPS60</name>
    <name evidence="4" type="ORF">MARU1_003226</name>
</gene>
<dbReference type="AlphaFoldDB" id="A0AAJ5Z5E3"/>
<dbReference type="Proteomes" id="UP001217582">
    <property type="component" value="Chromosome 6"/>
</dbReference>
<reference evidence="4 5" key="1">
    <citation type="submission" date="2023-03" db="EMBL/GenBank/DDBJ databases">
        <title>Mating type loci evolution in Malassezia.</title>
        <authorList>
            <person name="Coelho M.A."/>
        </authorList>
    </citation>
    <scope>NUCLEOTIDE SEQUENCE [LARGE SCALE GENOMIC DNA]</scope>
    <source>
        <strain evidence="4 5">CBS 13387</strain>
    </source>
</reference>